<gene>
    <name evidence="9" type="ORF">HOLleu_05686</name>
</gene>
<comment type="caution">
    <text evidence="9">The sequence shown here is derived from an EMBL/GenBank/DDBJ whole genome shotgun (WGS) entry which is preliminary data.</text>
</comment>
<organism evidence="9 10">
    <name type="scientific">Holothuria leucospilota</name>
    <name type="common">Black long sea cucumber</name>
    <name type="synonym">Mertensiothuria leucospilota</name>
    <dbReference type="NCBI Taxonomy" id="206669"/>
    <lineage>
        <taxon>Eukaryota</taxon>
        <taxon>Metazoa</taxon>
        <taxon>Echinodermata</taxon>
        <taxon>Eleutherozoa</taxon>
        <taxon>Echinozoa</taxon>
        <taxon>Holothuroidea</taxon>
        <taxon>Aspidochirotacea</taxon>
        <taxon>Aspidochirotida</taxon>
        <taxon>Holothuriidae</taxon>
        <taxon>Holothuria</taxon>
    </lineage>
</organism>
<sequence length="501" mass="58459">MSEEKFISIQHQIRQNQEEVSDFIRDLRNWETSIKSKDEKLRKETDSDSEKIEPPVRNRVREKRMRKKQAKQLKIEVVESDETSQQEQGSKKSSRIKAYDYRAWDKFDVDKACEEVDVEGYSAGSEYETDSDAEKEEFERQRKIHEANEEKDKGNALFKNGCYDDAITCYTRGIEADPSNAILPANRAMALLKLKRYEEAEKDCSVSIHLDYTYVKAYARRGTARIELRKLEEAKRDFQQVLNIEPSNKQAVSEIKRIERKLKEIEEEKERNRIAEEERLQSEEGIVKPIHKPQHLRSKKPLRRINIEEIGQDTCEVDKKLASKPQEKLEAGVKTGNEEEKEIILKSKDRRREETRPEDTHSTDTSSVTASPSPPSMSVPAVPQTSFQLVKDWKQLHKYPSLLYQYFKQISPSTYPSILQQSLDSNLLNGILKLIVDFYIPSNEPVLETLQCLCNVKRFDMNVMFMSAKEKEVVKRIFDYIRERQETDSAEVDKLAKKYGL</sequence>
<evidence type="ECO:0000256" key="6">
    <source>
        <dbReference type="SAM" id="Coils"/>
    </source>
</evidence>
<dbReference type="InterPro" id="IPR019734">
    <property type="entry name" value="TPR_rpt"/>
</dbReference>
<comment type="similarity">
    <text evidence="3">Belongs to the RPAP3 family.</text>
</comment>
<dbReference type="InterPro" id="IPR011990">
    <property type="entry name" value="TPR-like_helical_dom_sf"/>
</dbReference>
<dbReference type="PROSITE" id="PS50005">
    <property type="entry name" value="TPR"/>
    <property type="match status" value="2"/>
</dbReference>
<dbReference type="OrthoDB" id="629492at2759"/>
<accession>A0A9Q1HJ39</accession>
<dbReference type="AlphaFoldDB" id="A0A9Q1HJ39"/>
<dbReference type="SMART" id="SM00028">
    <property type="entry name" value="TPR"/>
    <property type="match status" value="3"/>
</dbReference>
<keyword evidence="2 5" id="KW-0802">TPR repeat</keyword>
<feature type="region of interest" description="Disordered" evidence="7">
    <location>
        <begin position="35"/>
        <end position="94"/>
    </location>
</feature>
<dbReference type="Proteomes" id="UP001152320">
    <property type="component" value="Chromosome 2"/>
</dbReference>
<evidence type="ECO:0000256" key="4">
    <source>
        <dbReference type="ARBA" id="ARBA00040133"/>
    </source>
</evidence>
<feature type="compositionally biased region" description="Basic residues" evidence="7">
    <location>
        <begin position="58"/>
        <end position="71"/>
    </location>
</feature>
<dbReference type="SUPFAM" id="SSF48452">
    <property type="entry name" value="TPR-like"/>
    <property type="match status" value="1"/>
</dbReference>
<feature type="domain" description="RNA-polymerase II-associated protein 3-like C-terminal" evidence="8">
    <location>
        <begin position="383"/>
        <end position="471"/>
    </location>
</feature>
<evidence type="ECO:0000259" key="8">
    <source>
        <dbReference type="Pfam" id="PF13877"/>
    </source>
</evidence>
<dbReference type="InterPro" id="IPR025986">
    <property type="entry name" value="RPAP3-like_C"/>
</dbReference>
<proteinExistence type="inferred from homology"/>
<feature type="region of interest" description="Disordered" evidence="7">
    <location>
        <begin position="326"/>
        <end position="380"/>
    </location>
</feature>
<protein>
    <recommendedName>
        <fullName evidence="4">RNA polymerase II-associated protein 3</fullName>
    </recommendedName>
</protein>
<name>A0A9Q1HJ39_HOLLE</name>
<feature type="repeat" description="TPR" evidence="5">
    <location>
        <begin position="147"/>
        <end position="180"/>
    </location>
</feature>
<dbReference type="Pfam" id="PF13432">
    <property type="entry name" value="TPR_16"/>
    <property type="match status" value="1"/>
</dbReference>
<feature type="compositionally biased region" description="Acidic residues" evidence="7">
    <location>
        <begin position="127"/>
        <end position="136"/>
    </location>
</feature>
<evidence type="ECO:0000256" key="1">
    <source>
        <dbReference type="ARBA" id="ARBA00022737"/>
    </source>
</evidence>
<evidence type="ECO:0000256" key="5">
    <source>
        <dbReference type="PROSITE-ProRule" id="PRU00339"/>
    </source>
</evidence>
<feature type="compositionally biased region" description="Basic and acidic residues" evidence="7">
    <location>
        <begin position="35"/>
        <end position="56"/>
    </location>
</feature>
<evidence type="ECO:0000256" key="7">
    <source>
        <dbReference type="SAM" id="MobiDB-lite"/>
    </source>
</evidence>
<keyword evidence="6" id="KW-0175">Coiled coil</keyword>
<dbReference type="GO" id="GO:0101031">
    <property type="term" value="C:protein folding chaperone complex"/>
    <property type="evidence" value="ECO:0007669"/>
    <property type="project" value="TreeGrafter"/>
</dbReference>
<evidence type="ECO:0000256" key="2">
    <source>
        <dbReference type="ARBA" id="ARBA00022803"/>
    </source>
</evidence>
<feature type="compositionally biased region" description="Basic and acidic residues" evidence="7">
    <location>
        <begin position="137"/>
        <end position="147"/>
    </location>
</feature>
<reference evidence="9" key="1">
    <citation type="submission" date="2021-10" db="EMBL/GenBank/DDBJ databases">
        <title>Tropical sea cucumber genome reveals ecological adaptation and Cuvierian tubules defense mechanism.</title>
        <authorList>
            <person name="Chen T."/>
        </authorList>
    </citation>
    <scope>NUCLEOTIDE SEQUENCE</scope>
    <source>
        <strain evidence="9">Nanhai2018</strain>
        <tissue evidence="9">Muscle</tissue>
    </source>
</reference>
<feature type="coiled-coil region" evidence="6">
    <location>
        <begin position="248"/>
        <end position="285"/>
    </location>
</feature>
<dbReference type="InterPro" id="IPR051966">
    <property type="entry name" value="RPAP3"/>
</dbReference>
<dbReference type="Pfam" id="PF13181">
    <property type="entry name" value="TPR_8"/>
    <property type="match status" value="1"/>
</dbReference>
<dbReference type="EMBL" id="JAIZAY010000002">
    <property type="protein sequence ID" value="KAJ8046861.1"/>
    <property type="molecule type" value="Genomic_DNA"/>
</dbReference>
<dbReference type="Gene3D" id="1.25.40.10">
    <property type="entry name" value="Tetratricopeptide repeat domain"/>
    <property type="match status" value="1"/>
</dbReference>
<evidence type="ECO:0000313" key="9">
    <source>
        <dbReference type="EMBL" id="KAJ8046861.1"/>
    </source>
</evidence>
<feature type="repeat" description="TPR" evidence="5">
    <location>
        <begin position="215"/>
        <end position="248"/>
    </location>
</feature>
<keyword evidence="10" id="KW-1185">Reference proteome</keyword>
<dbReference type="PANTHER" id="PTHR46423">
    <property type="entry name" value="RNA POLYMERASE II-ASSOCIATED PROTEIN 3"/>
    <property type="match status" value="1"/>
</dbReference>
<keyword evidence="1" id="KW-0677">Repeat</keyword>
<evidence type="ECO:0000256" key="3">
    <source>
        <dbReference type="ARBA" id="ARBA00038275"/>
    </source>
</evidence>
<feature type="compositionally biased region" description="Basic and acidic residues" evidence="7">
    <location>
        <begin position="326"/>
        <end position="362"/>
    </location>
</feature>
<dbReference type="PANTHER" id="PTHR46423:SF1">
    <property type="entry name" value="RNA POLYMERASE II-ASSOCIATED PROTEIN 3"/>
    <property type="match status" value="1"/>
</dbReference>
<dbReference type="Pfam" id="PF13877">
    <property type="entry name" value="RPAP3_C"/>
    <property type="match status" value="1"/>
</dbReference>
<feature type="region of interest" description="Disordered" evidence="7">
    <location>
        <begin position="123"/>
        <end position="147"/>
    </location>
</feature>
<evidence type="ECO:0000313" key="10">
    <source>
        <dbReference type="Proteomes" id="UP001152320"/>
    </source>
</evidence>